<dbReference type="PANTHER" id="PTHR33309:SF3">
    <property type="entry name" value="CCHC-TYPE DOMAIN-CONTAINING PROTEIN"/>
    <property type="match status" value="1"/>
</dbReference>
<dbReference type="EMBL" id="CAJNOW010012409">
    <property type="protein sequence ID" value="CAF1609462.1"/>
    <property type="molecule type" value="Genomic_DNA"/>
</dbReference>
<evidence type="ECO:0000259" key="2">
    <source>
        <dbReference type="Pfam" id="PF20700"/>
    </source>
</evidence>
<feature type="compositionally biased region" description="Acidic residues" evidence="1">
    <location>
        <begin position="1"/>
        <end position="13"/>
    </location>
</feature>
<dbReference type="InterPro" id="IPR049012">
    <property type="entry name" value="Mutator_transp_dom"/>
</dbReference>
<dbReference type="PANTHER" id="PTHR33309">
    <property type="entry name" value="KERATIN, ULTRA HIGH-SULFUR MATRIX PROTEIN-LIKE"/>
    <property type="match status" value="1"/>
</dbReference>
<protein>
    <recommendedName>
        <fullName evidence="2">Mutator-like transposase domain-containing protein</fullName>
    </recommendedName>
</protein>
<comment type="caution">
    <text evidence="3">The sequence shown here is derived from an EMBL/GenBank/DDBJ whole genome shotgun (WGS) entry which is preliminary data.</text>
</comment>
<feature type="domain" description="Mutator-like transposase" evidence="2">
    <location>
        <begin position="89"/>
        <end position="340"/>
    </location>
</feature>
<dbReference type="Pfam" id="PF20700">
    <property type="entry name" value="Mutator"/>
    <property type="match status" value="1"/>
</dbReference>
<proteinExistence type="predicted"/>
<accession>A0A816BM26</accession>
<dbReference type="AlphaFoldDB" id="A0A816BM26"/>
<dbReference type="OrthoDB" id="10059293at2759"/>
<evidence type="ECO:0000313" key="3">
    <source>
        <dbReference type="EMBL" id="CAF1609462.1"/>
    </source>
</evidence>
<evidence type="ECO:0000313" key="4">
    <source>
        <dbReference type="Proteomes" id="UP000663834"/>
    </source>
</evidence>
<feature type="region of interest" description="Disordered" evidence="1">
    <location>
        <begin position="1"/>
        <end position="25"/>
    </location>
</feature>
<organism evidence="3 4">
    <name type="scientific">Rotaria magnacalcarata</name>
    <dbReference type="NCBI Taxonomy" id="392030"/>
    <lineage>
        <taxon>Eukaryota</taxon>
        <taxon>Metazoa</taxon>
        <taxon>Spiralia</taxon>
        <taxon>Gnathifera</taxon>
        <taxon>Rotifera</taxon>
        <taxon>Eurotatoria</taxon>
        <taxon>Bdelloidea</taxon>
        <taxon>Philodinida</taxon>
        <taxon>Philodinidae</taxon>
        <taxon>Rotaria</taxon>
    </lineage>
</organism>
<reference evidence="3" key="1">
    <citation type="submission" date="2021-02" db="EMBL/GenBank/DDBJ databases">
        <authorList>
            <person name="Nowell W R."/>
        </authorList>
    </citation>
    <scope>NUCLEOTIDE SEQUENCE</scope>
</reference>
<sequence>MSSDESFFDENFEMDSPIRPSSRILRSSSISSESNSIISRDVYRKPRVTADIVKEIVSGSSKSSRSVQKIKLSVESASNYETNNRSSQIFDMSHLKECIESAHVCQGGRLELIIDTKMNFGLFHKNALKCSICDHTTNLTNFPTRSNEIQEPNHCLYSAGAISGIGYDATHFLLSLLGLSMPHRDNFYKQVHNLYDQLFYFAHQDFLCLIDDVRRANQCELNVVMDLTVSLDGTWKKRGHQSLYGIVFLIEAESGYCLDFETVSKRCELCEGKKRTLTTIQFERWYTTHQSTCSKTWDGTSGGMEKEGARKIFERSLEKGLRYKHMISDGDSSAYESVKLTYIKKLLKGFTLSNTLNNDLYSDFIDENANESNLSQLSPEQYEANVVIKEDCINHVKKRVSTHLKTLKNRHSGFEKPIEENLASVIGTAKDSEVTNDESSDSNQQSPSEDDTNISLLAASTRRVVTRRRRLADGKMYGGGVGRMTKLMEHKLADSYGIAIRQSSAIVKSTAVVLLDLITKSHFFVDLDQDQAVLTMQRYCRAAFLHNIKQSDRELQHACCPTGFDSWCSYQRDKHVSPSQRTDHVKNTKRLDAVFLDILTPMIESLTDPSLLRRCLRGMTQNANESINSVVWSILSKAKYHGYQSVRGAAAISSIFFNRGRSGLVKFFHQAGIPITENLLDALLEKDWKRIEKAENHVQRSEAIRQRKDQQRIQAQIEADEEMDYGSGLF</sequence>
<gene>
    <name evidence="3" type="ORF">KQP761_LOCUS23209</name>
</gene>
<dbReference type="Proteomes" id="UP000663834">
    <property type="component" value="Unassembled WGS sequence"/>
</dbReference>
<evidence type="ECO:0000256" key="1">
    <source>
        <dbReference type="SAM" id="MobiDB-lite"/>
    </source>
</evidence>
<name>A0A816BM26_9BILA</name>
<feature type="region of interest" description="Disordered" evidence="1">
    <location>
        <begin position="429"/>
        <end position="455"/>
    </location>
</feature>